<dbReference type="InterPro" id="IPR018200">
    <property type="entry name" value="USP_CS"/>
</dbReference>
<dbReference type="GO" id="GO:0004843">
    <property type="term" value="F:cysteine-type deubiquitinase activity"/>
    <property type="evidence" value="ECO:0007669"/>
    <property type="project" value="UniProtKB-EC"/>
</dbReference>
<dbReference type="GO" id="GO:0016579">
    <property type="term" value="P:protein deubiquitination"/>
    <property type="evidence" value="ECO:0007669"/>
    <property type="project" value="InterPro"/>
</dbReference>
<dbReference type="Proteomes" id="UP001497497">
    <property type="component" value="Unassembled WGS sequence"/>
</dbReference>
<dbReference type="InterPro" id="IPR028889">
    <property type="entry name" value="USP"/>
</dbReference>
<gene>
    <name evidence="6" type="ORF">GSLYS_00006166001</name>
</gene>
<feature type="region of interest" description="Disordered" evidence="3">
    <location>
        <begin position="122"/>
        <end position="142"/>
    </location>
</feature>
<feature type="domain" description="USP" evidence="5">
    <location>
        <begin position="312"/>
        <end position="827"/>
    </location>
</feature>
<dbReference type="PANTHER" id="PTHR21646:SF23">
    <property type="entry name" value="UBIQUITIN CARBOXYL-TERMINAL HYDROLASE USP2"/>
    <property type="match status" value="1"/>
</dbReference>
<dbReference type="EC" id="3.4.19.12" evidence="2"/>
<dbReference type="InterPro" id="IPR038765">
    <property type="entry name" value="Papain-like_cys_pep_sf"/>
</dbReference>
<dbReference type="InterPro" id="IPR050185">
    <property type="entry name" value="Ub_carboxyl-term_hydrolase"/>
</dbReference>
<feature type="transmembrane region" description="Helical" evidence="4">
    <location>
        <begin position="22"/>
        <end position="44"/>
    </location>
</feature>
<dbReference type="EMBL" id="CAXITT010000105">
    <property type="protein sequence ID" value="CAL1532087.1"/>
    <property type="molecule type" value="Genomic_DNA"/>
</dbReference>
<dbReference type="PROSITE" id="PS00973">
    <property type="entry name" value="USP_2"/>
    <property type="match status" value="1"/>
</dbReference>
<evidence type="ECO:0000256" key="2">
    <source>
        <dbReference type="ARBA" id="ARBA00012759"/>
    </source>
</evidence>
<name>A0AAV2HJ73_LYMST</name>
<dbReference type="SUPFAM" id="SSF54001">
    <property type="entry name" value="Cysteine proteinases"/>
    <property type="match status" value="1"/>
</dbReference>
<evidence type="ECO:0000259" key="5">
    <source>
        <dbReference type="PROSITE" id="PS50235"/>
    </source>
</evidence>
<evidence type="ECO:0000256" key="1">
    <source>
        <dbReference type="ARBA" id="ARBA00000707"/>
    </source>
</evidence>
<keyword evidence="4" id="KW-0812">Transmembrane</keyword>
<organism evidence="6 7">
    <name type="scientific">Lymnaea stagnalis</name>
    <name type="common">Great pond snail</name>
    <name type="synonym">Helix stagnalis</name>
    <dbReference type="NCBI Taxonomy" id="6523"/>
    <lineage>
        <taxon>Eukaryota</taxon>
        <taxon>Metazoa</taxon>
        <taxon>Spiralia</taxon>
        <taxon>Lophotrochozoa</taxon>
        <taxon>Mollusca</taxon>
        <taxon>Gastropoda</taxon>
        <taxon>Heterobranchia</taxon>
        <taxon>Euthyneura</taxon>
        <taxon>Panpulmonata</taxon>
        <taxon>Hygrophila</taxon>
        <taxon>Lymnaeoidea</taxon>
        <taxon>Lymnaeidae</taxon>
        <taxon>Lymnaea</taxon>
    </lineage>
</organism>
<evidence type="ECO:0000256" key="4">
    <source>
        <dbReference type="SAM" id="Phobius"/>
    </source>
</evidence>
<dbReference type="Gene3D" id="3.90.70.10">
    <property type="entry name" value="Cysteine proteinases"/>
    <property type="match status" value="1"/>
</dbReference>
<keyword evidence="7" id="KW-1185">Reference proteome</keyword>
<feature type="transmembrane region" description="Helical" evidence="4">
    <location>
        <begin position="65"/>
        <end position="95"/>
    </location>
</feature>
<reference evidence="6 7" key="1">
    <citation type="submission" date="2024-04" db="EMBL/GenBank/DDBJ databases">
        <authorList>
            <consortium name="Genoscope - CEA"/>
            <person name="William W."/>
        </authorList>
    </citation>
    <scope>NUCLEOTIDE SEQUENCE [LARGE SCALE GENOMIC DNA]</scope>
</reference>
<accession>A0AAV2HJ73</accession>
<keyword evidence="4" id="KW-1133">Transmembrane helix</keyword>
<evidence type="ECO:0000313" key="7">
    <source>
        <dbReference type="Proteomes" id="UP001497497"/>
    </source>
</evidence>
<comment type="caution">
    <text evidence="6">The sequence shown here is derived from an EMBL/GenBank/DDBJ whole genome shotgun (WGS) entry which is preliminary data.</text>
</comment>
<comment type="catalytic activity">
    <reaction evidence="1">
        <text>Thiol-dependent hydrolysis of ester, thioester, amide, peptide and isopeptide bonds formed by the C-terminal Gly of ubiquitin (a 76-residue protein attached to proteins as an intracellular targeting signal).</text>
        <dbReference type="EC" id="3.4.19.12"/>
    </reaction>
</comment>
<dbReference type="Pfam" id="PF00443">
    <property type="entry name" value="UCH"/>
    <property type="match status" value="1"/>
</dbReference>
<proteinExistence type="predicted"/>
<sequence length="834" mass="93110">MISHAFIKSKNLYQFEMDAFNWIYTAIYCIGLDFVAFVLVDVVVKSPLRDAVNEREKRKIWLYESIGLSLICLLLGILHHVPYVLIVLTCVTFMYTQLFGRSDPTNFVANLRAQWENHLQHEESMKQVERQKQQQQQLQQQALGMAGLNHSTAAELSNLSGQNQDLSYGHSYQFFNRQTNLHYPPNATVVPGQERPAYSMGPGSASYRDAVKLSRGLHPAVGKNWNNAGPYAGVDTQNTAVSRGQYDSGITSMQGVDSNERKTLWSNLSLPRRSLHPDLGSKFGPKPMSQSSSIKSKFMNVMGFGQTVPKPVGLVNNGQNMCFINSVIQCLARGPYLVQCLTADAAKELECSVAESDLLSSLAELLDILTIDPVCSDYKVFNATRFRKAASVLNPSLVSPPGEQLRQQDAAEFLMWLLATVHNILNKNRQALECDPSSLTNDDRFSSPRLNSLKLIYGDLNANRIKELKDQCRREIAAANGLENESYAEAIQRLSDLEWLTHKQANETVIDNLFTGQLVEAYHSVEHGHISVNLQAFNVLPVPIAAPRYSSGMVLLEDCFTSFCNVENLSEVPVSPPESVPNTNLQQEPLVQISDVHRRRNVIGKVGVSGTPVSRKPFRLGQGDPSGYLPSPIHQSVFPSPAPASYTIVPVLPANYPLSPPVGVQRLGDSGFLDGNTFKTSTPIGEGVTIRTQPRLQRRCLLRQLPECLIIQLMRFRYDQVAKVSTKVSTSINIRLHGLNLRDVIFDTVTHRSDLTAPSGGYLYQLYGLCLHLGANSIANGHYINYCLDGVKWYRMNDQDVDEVNMEYQLSTEEIRQNAYLLFYRRVNSESESA</sequence>
<evidence type="ECO:0000256" key="3">
    <source>
        <dbReference type="SAM" id="MobiDB-lite"/>
    </source>
</evidence>
<evidence type="ECO:0000313" key="6">
    <source>
        <dbReference type="EMBL" id="CAL1532087.1"/>
    </source>
</evidence>
<feature type="compositionally biased region" description="Basic and acidic residues" evidence="3">
    <location>
        <begin position="122"/>
        <end position="132"/>
    </location>
</feature>
<dbReference type="AlphaFoldDB" id="A0AAV2HJ73"/>
<protein>
    <recommendedName>
        <fullName evidence="2">ubiquitinyl hydrolase 1</fullName>
        <ecNumber evidence="2">3.4.19.12</ecNumber>
    </recommendedName>
</protein>
<dbReference type="PANTHER" id="PTHR21646">
    <property type="entry name" value="UBIQUITIN CARBOXYL-TERMINAL HYDROLASE"/>
    <property type="match status" value="1"/>
</dbReference>
<dbReference type="InterPro" id="IPR001394">
    <property type="entry name" value="Peptidase_C19_UCH"/>
</dbReference>
<dbReference type="PROSITE" id="PS50235">
    <property type="entry name" value="USP_3"/>
    <property type="match status" value="1"/>
</dbReference>
<dbReference type="CDD" id="cd02257">
    <property type="entry name" value="Peptidase_C19"/>
    <property type="match status" value="1"/>
</dbReference>
<keyword evidence="4" id="KW-0472">Membrane</keyword>